<gene>
    <name evidence="3" type="ORF">FOZ76_12930</name>
</gene>
<dbReference type="RefSeq" id="WP_143948681.1">
    <property type="nucleotide sequence ID" value="NZ_BAABMB010000006.1"/>
</dbReference>
<organism evidence="3 4">
    <name type="scientific">Verticiella sediminum</name>
    <dbReference type="NCBI Taxonomy" id="1247510"/>
    <lineage>
        <taxon>Bacteria</taxon>
        <taxon>Pseudomonadati</taxon>
        <taxon>Pseudomonadota</taxon>
        <taxon>Betaproteobacteria</taxon>
        <taxon>Burkholderiales</taxon>
        <taxon>Alcaligenaceae</taxon>
        <taxon>Verticiella</taxon>
    </lineage>
</organism>
<reference evidence="3 4" key="1">
    <citation type="submission" date="2019-07" db="EMBL/GenBank/DDBJ databases">
        <title>Qingshengfaniella alkalisoli gen. nov., sp. nov., isolated from saline soil.</title>
        <authorList>
            <person name="Xu L."/>
            <person name="Huang X.-X."/>
            <person name="Sun J.-Q."/>
        </authorList>
    </citation>
    <scope>NUCLEOTIDE SEQUENCE [LARGE SCALE GENOMIC DNA]</scope>
    <source>
        <strain evidence="3 4">DSM 27279</strain>
    </source>
</reference>
<dbReference type="InterPro" id="IPR007497">
    <property type="entry name" value="SIMPL/DUF541"/>
</dbReference>
<feature type="compositionally biased region" description="Basic and acidic residues" evidence="1">
    <location>
        <begin position="34"/>
        <end position="49"/>
    </location>
</feature>
<evidence type="ECO:0000256" key="1">
    <source>
        <dbReference type="SAM" id="MobiDB-lite"/>
    </source>
</evidence>
<dbReference type="InterPro" id="IPR052022">
    <property type="entry name" value="26kDa_periplasmic_antigen"/>
</dbReference>
<feature type="chain" id="PRO_5021983969" evidence="2">
    <location>
        <begin position="22"/>
        <end position="255"/>
    </location>
</feature>
<protein>
    <submittedName>
        <fullName evidence="3">DUF541 domain-containing protein</fullName>
    </submittedName>
</protein>
<feature type="signal peptide" evidence="2">
    <location>
        <begin position="1"/>
        <end position="21"/>
    </location>
</feature>
<dbReference type="Gene3D" id="3.30.70.2970">
    <property type="entry name" value="Protein of unknown function (DUF541), domain 2"/>
    <property type="match status" value="1"/>
</dbReference>
<accession>A0A556AMV8</accession>
<feature type="region of interest" description="Disordered" evidence="1">
    <location>
        <begin position="27"/>
        <end position="49"/>
    </location>
</feature>
<name>A0A556AMV8_9BURK</name>
<keyword evidence="2" id="KW-0732">Signal</keyword>
<dbReference type="AlphaFoldDB" id="A0A556AMV8"/>
<dbReference type="PANTHER" id="PTHR34387:SF1">
    <property type="entry name" value="PERIPLASMIC IMMUNOGENIC PROTEIN"/>
    <property type="match status" value="1"/>
</dbReference>
<dbReference type="EMBL" id="VLTJ01000025">
    <property type="protein sequence ID" value="TSH94207.1"/>
    <property type="molecule type" value="Genomic_DNA"/>
</dbReference>
<dbReference type="GO" id="GO:0006974">
    <property type="term" value="P:DNA damage response"/>
    <property type="evidence" value="ECO:0007669"/>
    <property type="project" value="TreeGrafter"/>
</dbReference>
<proteinExistence type="predicted"/>
<dbReference type="Pfam" id="PF04402">
    <property type="entry name" value="SIMPL"/>
    <property type="match status" value="1"/>
</dbReference>
<keyword evidence="4" id="KW-1185">Reference proteome</keyword>
<dbReference type="OrthoDB" id="7062395at2"/>
<dbReference type="Proteomes" id="UP000318405">
    <property type="component" value="Unassembled WGS sequence"/>
</dbReference>
<comment type="caution">
    <text evidence="3">The sequence shown here is derived from an EMBL/GenBank/DDBJ whole genome shotgun (WGS) entry which is preliminary data.</text>
</comment>
<evidence type="ECO:0000313" key="3">
    <source>
        <dbReference type="EMBL" id="TSH94207.1"/>
    </source>
</evidence>
<sequence>MSLRALLRTAPLALAALPLLAAQAIAQPAPPDTPRPHERGEPRGQREPRLTLQAEAVSEVTQDKVQITLATEIEGAEQADVSQRLTKTVNDTLAAVKGKAPASVQVRTGNYRLWPNTDRDGKITGWRGRGEVVLESNDLPAASKLAAEAGAMSIADVAFSLSREAREAEEKRLLGEAAEAFRQRAADAAKAFGFADYRIRSIDLSGSGSVYPKYQPQMMRAGVADAAAAPLQFEAGMATVTVTVQGEVVLQTSGK</sequence>
<dbReference type="PANTHER" id="PTHR34387">
    <property type="entry name" value="SLR1258 PROTEIN"/>
    <property type="match status" value="1"/>
</dbReference>
<evidence type="ECO:0000313" key="4">
    <source>
        <dbReference type="Proteomes" id="UP000318405"/>
    </source>
</evidence>
<dbReference type="Gene3D" id="3.30.110.170">
    <property type="entry name" value="Protein of unknown function (DUF541), domain 1"/>
    <property type="match status" value="1"/>
</dbReference>
<evidence type="ECO:0000256" key="2">
    <source>
        <dbReference type="SAM" id="SignalP"/>
    </source>
</evidence>